<feature type="compositionally biased region" description="Basic and acidic residues" evidence="1">
    <location>
        <begin position="24"/>
        <end position="33"/>
    </location>
</feature>
<evidence type="ECO:0000313" key="3">
    <source>
        <dbReference type="Proteomes" id="UP001497480"/>
    </source>
</evidence>
<sequence length="61" mass="6994">MAGKYGSQMMSRGDEAQEVTQDNHGTHEFHDGKILTQDLSKTNMKVDDEIHEKTQLCVWKD</sequence>
<comment type="caution">
    <text evidence="2">The sequence shown here is derived from an EMBL/GenBank/DDBJ whole genome shotgun (WGS) entry which is preliminary data.</text>
</comment>
<dbReference type="Proteomes" id="UP001497480">
    <property type="component" value="Unassembled WGS sequence"/>
</dbReference>
<name>A0AAV1VRH8_LUPLU</name>
<feature type="region of interest" description="Disordered" evidence="1">
    <location>
        <begin position="1"/>
        <end position="35"/>
    </location>
</feature>
<organism evidence="2 3">
    <name type="scientific">Lupinus luteus</name>
    <name type="common">European yellow lupine</name>
    <dbReference type="NCBI Taxonomy" id="3873"/>
    <lineage>
        <taxon>Eukaryota</taxon>
        <taxon>Viridiplantae</taxon>
        <taxon>Streptophyta</taxon>
        <taxon>Embryophyta</taxon>
        <taxon>Tracheophyta</taxon>
        <taxon>Spermatophyta</taxon>
        <taxon>Magnoliopsida</taxon>
        <taxon>eudicotyledons</taxon>
        <taxon>Gunneridae</taxon>
        <taxon>Pentapetalae</taxon>
        <taxon>rosids</taxon>
        <taxon>fabids</taxon>
        <taxon>Fabales</taxon>
        <taxon>Fabaceae</taxon>
        <taxon>Papilionoideae</taxon>
        <taxon>50 kb inversion clade</taxon>
        <taxon>genistoids sensu lato</taxon>
        <taxon>core genistoids</taxon>
        <taxon>Genisteae</taxon>
        <taxon>Lupinus</taxon>
    </lineage>
</organism>
<evidence type="ECO:0000256" key="1">
    <source>
        <dbReference type="SAM" id="MobiDB-lite"/>
    </source>
</evidence>
<accession>A0AAV1VRH8</accession>
<evidence type="ECO:0000313" key="2">
    <source>
        <dbReference type="EMBL" id="CAL0299426.1"/>
    </source>
</evidence>
<dbReference type="EMBL" id="CAXHTB010000001">
    <property type="protein sequence ID" value="CAL0299426.1"/>
    <property type="molecule type" value="Genomic_DNA"/>
</dbReference>
<gene>
    <name evidence="2" type="ORF">LLUT_LOCUS486</name>
</gene>
<keyword evidence="3" id="KW-1185">Reference proteome</keyword>
<dbReference type="AlphaFoldDB" id="A0AAV1VRH8"/>
<proteinExistence type="predicted"/>
<protein>
    <submittedName>
        <fullName evidence="2">Uncharacterized protein</fullName>
    </submittedName>
</protein>
<reference evidence="2 3" key="1">
    <citation type="submission" date="2024-03" db="EMBL/GenBank/DDBJ databases">
        <authorList>
            <person name="Martinez-Hernandez J."/>
        </authorList>
    </citation>
    <scope>NUCLEOTIDE SEQUENCE [LARGE SCALE GENOMIC DNA]</scope>
</reference>